<dbReference type="Pfam" id="PF00018">
    <property type="entry name" value="SH3_1"/>
    <property type="match status" value="1"/>
</dbReference>
<dbReference type="GO" id="GO:0016301">
    <property type="term" value="F:kinase activity"/>
    <property type="evidence" value="ECO:0007669"/>
    <property type="project" value="UniProtKB-KW"/>
</dbReference>
<evidence type="ECO:0000313" key="6">
    <source>
        <dbReference type="Proteomes" id="UP000230066"/>
    </source>
</evidence>
<name>A0A4E0RE42_FASHE</name>
<keyword evidence="5" id="KW-0675">Receptor</keyword>
<dbReference type="PANTHER" id="PTHR12287:SF23">
    <property type="entry name" value="AROUSER, ISOFORM A-RELATED"/>
    <property type="match status" value="1"/>
</dbReference>
<feature type="region of interest" description="Disordered" evidence="3">
    <location>
        <begin position="193"/>
        <end position="217"/>
    </location>
</feature>
<dbReference type="SUPFAM" id="SSF50729">
    <property type="entry name" value="PH domain-like"/>
    <property type="match status" value="1"/>
</dbReference>
<dbReference type="Proteomes" id="UP000230066">
    <property type="component" value="Unassembled WGS sequence"/>
</dbReference>
<dbReference type="GO" id="GO:0005886">
    <property type="term" value="C:plasma membrane"/>
    <property type="evidence" value="ECO:0007669"/>
    <property type="project" value="TreeGrafter"/>
</dbReference>
<evidence type="ECO:0000259" key="4">
    <source>
        <dbReference type="PROSITE" id="PS50002"/>
    </source>
</evidence>
<evidence type="ECO:0000256" key="3">
    <source>
        <dbReference type="SAM" id="MobiDB-lite"/>
    </source>
</evidence>
<keyword evidence="5" id="KW-0808">Transferase</keyword>
<dbReference type="InterPro" id="IPR036028">
    <property type="entry name" value="SH3-like_dom_sf"/>
</dbReference>
<feature type="domain" description="SH3" evidence="4">
    <location>
        <begin position="461"/>
        <end position="520"/>
    </location>
</feature>
<dbReference type="Gene3D" id="2.30.29.30">
    <property type="entry name" value="Pleckstrin-homology domain (PH domain)/Phosphotyrosine-binding domain (PTB)"/>
    <property type="match status" value="1"/>
</dbReference>
<gene>
    <name evidence="5" type="ORF">D915_003388</name>
</gene>
<keyword evidence="1 2" id="KW-0728">SH3 domain</keyword>
<dbReference type="Pfam" id="PF22975">
    <property type="entry name" value="EPS8_2nd"/>
    <property type="match status" value="1"/>
</dbReference>
<dbReference type="Gene3D" id="2.30.30.40">
    <property type="entry name" value="SH3 Domains"/>
    <property type="match status" value="1"/>
</dbReference>
<evidence type="ECO:0000256" key="1">
    <source>
        <dbReference type="ARBA" id="ARBA00022443"/>
    </source>
</evidence>
<comment type="caution">
    <text evidence="5">The sequence shown here is derived from an EMBL/GenBank/DDBJ whole genome shotgun (WGS) entry which is preliminary data.</text>
</comment>
<dbReference type="SUPFAM" id="SSF50044">
    <property type="entry name" value="SH3-domain"/>
    <property type="match status" value="1"/>
</dbReference>
<dbReference type="PANTHER" id="PTHR12287">
    <property type="entry name" value="EPIDERMAL GROWTH FACTOR RECEPTOR KINASE SUBSTRATE EPS8-RELATED PROTEIN"/>
    <property type="match status" value="1"/>
</dbReference>
<dbReference type="InterPro" id="IPR055093">
    <property type="entry name" value="EPS8_2nd"/>
</dbReference>
<dbReference type="GO" id="GO:0007266">
    <property type="term" value="P:Rho protein signal transduction"/>
    <property type="evidence" value="ECO:0007669"/>
    <property type="project" value="TreeGrafter"/>
</dbReference>
<sequence length="545" mass="63061">MARSTPSAHQSYNTLRSGMERLNLDGSPSYEVQHLKTFTSDPIHPVPSMSQAVQLMEMNETVFVHNYRMVVRKDRGEPILSLLDPWMNYQEAEWFPVQIIRAPRFKVDHGRMANNNLLMFRIDAHSFERNEPQTNELHVFQVLSCPAQEIVDLLISLGADPDYSLIDNATTSPEMFHSRKLASNFVTRKASTTPNYSRSMASMKNSTSSRNGSTHLAKESPEYHYDIDVTAEEISTCMINAEVQLLNYCFDDIEETIQLMRNRPEQNRRRSSAMNFGTLNRKQSGIQRRGSIIPQECNKDPQFRLLVEDFFQKVKFACILLSRLSDYVKEPRSPDLVKKVFNLLKEGVNICRLPKSNRADIPRSIIYPRFPEETIKFLQQHLTADQRDLMTELGVAWNAPREDAMDQTVYIPTFRKPFDIDKDAYDPTLFRFNEDGVDNNPERRYIQTAKLSRYAKELMHRGADLVKVIMGYRAKTPRELTVILGEYLELLDDHTEWYRVRNADGEEGCCPAIVVRKIERTSSQMQPRGSIFLHRGPSSKRNVFK</sequence>
<dbReference type="EMBL" id="JXXN02000981">
    <property type="protein sequence ID" value="THD25816.1"/>
    <property type="molecule type" value="Genomic_DNA"/>
</dbReference>
<accession>A0A4E0RE42</accession>
<reference evidence="5" key="1">
    <citation type="submission" date="2019-03" db="EMBL/GenBank/DDBJ databases">
        <title>Improved annotation for the trematode Fasciola hepatica.</title>
        <authorList>
            <person name="Choi Y.-J."/>
            <person name="Martin J."/>
            <person name="Mitreva M."/>
        </authorList>
    </citation>
    <scope>NUCLEOTIDE SEQUENCE [LARGE SCALE GENOMIC DNA]</scope>
</reference>
<dbReference type="GO" id="GO:0035023">
    <property type="term" value="P:regulation of Rho protein signal transduction"/>
    <property type="evidence" value="ECO:0007669"/>
    <property type="project" value="TreeGrafter"/>
</dbReference>
<proteinExistence type="predicted"/>
<evidence type="ECO:0000256" key="2">
    <source>
        <dbReference type="PROSITE-ProRule" id="PRU00192"/>
    </source>
</evidence>
<evidence type="ECO:0000313" key="5">
    <source>
        <dbReference type="EMBL" id="THD25816.1"/>
    </source>
</evidence>
<protein>
    <submittedName>
        <fullName evidence="5">Epidermal growth factor receptor kinase substrate 8 protein 2</fullName>
    </submittedName>
</protein>
<keyword evidence="5" id="KW-0418">Kinase</keyword>
<organism evidence="5 6">
    <name type="scientific">Fasciola hepatica</name>
    <name type="common">Liver fluke</name>
    <dbReference type="NCBI Taxonomy" id="6192"/>
    <lineage>
        <taxon>Eukaryota</taxon>
        <taxon>Metazoa</taxon>
        <taxon>Spiralia</taxon>
        <taxon>Lophotrochozoa</taxon>
        <taxon>Platyhelminthes</taxon>
        <taxon>Trematoda</taxon>
        <taxon>Digenea</taxon>
        <taxon>Plagiorchiida</taxon>
        <taxon>Echinostomata</taxon>
        <taxon>Echinostomatoidea</taxon>
        <taxon>Fasciolidae</taxon>
        <taxon>Fasciola</taxon>
    </lineage>
</organism>
<dbReference type="PROSITE" id="PS50002">
    <property type="entry name" value="SH3"/>
    <property type="match status" value="1"/>
</dbReference>
<feature type="compositionally biased region" description="Polar residues" evidence="3">
    <location>
        <begin position="193"/>
        <end position="214"/>
    </location>
</feature>
<dbReference type="GO" id="GO:0003779">
    <property type="term" value="F:actin binding"/>
    <property type="evidence" value="ECO:0007669"/>
    <property type="project" value="TreeGrafter"/>
</dbReference>
<dbReference type="InterPro" id="IPR039801">
    <property type="entry name" value="EPS8-like"/>
</dbReference>
<keyword evidence="6" id="KW-1185">Reference proteome</keyword>
<dbReference type="InterPro" id="IPR001452">
    <property type="entry name" value="SH3_domain"/>
</dbReference>
<dbReference type="InterPro" id="IPR011993">
    <property type="entry name" value="PH-like_dom_sf"/>
</dbReference>
<dbReference type="AlphaFoldDB" id="A0A4E0RE42"/>